<keyword evidence="20" id="KW-0511">Multifunctional enzyme</keyword>
<keyword evidence="16" id="KW-0862">Zinc</keyword>
<reference evidence="30" key="3">
    <citation type="submission" date="2025-09" db="UniProtKB">
        <authorList>
            <consortium name="Ensembl"/>
        </authorList>
    </citation>
    <scope>IDENTIFICATION</scope>
</reference>
<comment type="catalytic activity">
    <reaction evidence="21">
        <text>ATP + H2O = ADP + phosphate + H(+)</text>
        <dbReference type="Rhea" id="RHEA:13065"/>
        <dbReference type="ChEBI" id="CHEBI:15377"/>
        <dbReference type="ChEBI" id="CHEBI:15378"/>
        <dbReference type="ChEBI" id="CHEBI:30616"/>
        <dbReference type="ChEBI" id="CHEBI:43474"/>
        <dbReference type="ChEBI" id="CHEBI:456216"/>
    </reaction>
    <physiologicalReaction direction="left-to-right" evidence="21">
        <dbReference type="Rhea" id="RHEA:13066"/>
    </physiologicalReaction>
</comment>
<evidence type="ECO:0000256" key="23">
    <source>
        <dbReference type="ARBA" id="ARBA00067765"/>
    </source>
</evidence>
<evidence type="ECO:0000256" key="14">
    <source>
        <dbReference type="ARBA" id="ARBA00022786"/>
    </source>
</evidence>
<keyword evidence="11" id="KW-0479">Metal-binding</keyword>
<dbReference type="GO" id="GO:0006511">
    <property type="term" value="P:ubiquitin-dependent protein catabolic process"/>
    <property type="evidence" value="ECO:0000318"/>
    <property type="project" value="GO_Central"/>
</dbReference>
<evidence type="ECO:0000256" key="22">
    <source>
        <dbReference type="ARBA" id="ARBA00064239"/>
    </source>
</evidence>
<evidence type="ECO:0000256" key="2">
    <source>
        <dbReference type="ARBA" id="ARBA00004502"/>
    </source>
</evidence>
<organism evidence="30 31">
    <name type="scientific">Monodelphis domestica</name>
    <name type="common">Gray short-tailed opossum</name>
    <dbReference type="NCBI Taxonomy" id="13616"/>
    <lineage>
        <taxon>Eukaryota</taxon>
        <taxon>Metazoa</taxon>
        <taxon>Chordata</taxon>
        <taxon>Craniata</taxon>
        <taxon>Vertebrata</taxon>
        <taxon>Euteleostomi</taxon>
        <taxon>Mammalia</taxon>
        <taxon>Metatheria</taxon>
        <taxon>Didelphimorphia</taxon>
        <taxon>Didelphidae</taxon>
        <taxon>Monodelphis</taxon>
    </lineage>
</organism>
<dbReference type="GO" id="GO:2000051">
    <property type="term" value="P:negative regulation of non-canonical Wnt signaling pathway"/>
    <property type="evidence" value="ECO:0000318"/>
    <property type="project" value="GO_Central"/>
</dbReference>
<comment type="similarity">
    <text evidence="5">Belongs to the AAA ATPase family.</text>
</comment>
<keyword evidence="7" id="KW-0963">Cytoplasm</keyword>
<keyword evidence="17" id="KW-0067">ATP-binding</keyword>
<accession>F7GDM4</accession>
<dbReference type="GO" id="GO:0042742">
    <property type="term" value="P:defense response to bacterium"/>
    <property type="evidence" value="ECO:0007669"/>
    <property type="project" value="UniProtKB-ARBA"/>
</dbReference>
<dbReference type="PROSITE" id="PS50089">
    <property type="entry name" value="ZF_RING_2"/>
    <property type="match status" value="1"/>
</dbReference>
<evidence type="ECO:0000313" key="31">
    <source>
        <dbReference type="Proteomes" id="UP000002280"/>
    </source>
</evidence>
<comment type="subunit">
    <text evidence="22">Monomer. Interacts with UBE2L3/UBCH7; UBE2L3/UBCH7 is the most efficient ubiquitin-conjugating enzyme E2 for the ubiquitin ligase activity. Interacts with UBE2N/UBC13; promoting 'Lys-63'-linked ubiquitination of target proteins.</text>
</comment>
<dbReference type="GO" id="GO:0005524">
    <property type="term" value="F:ATP binding"/>
    <property type="evidence" value="ECO:0007669"/>
    <property type="project" value="UniProtKB-KW"/>
</dbReference>
<dbReference type="FunFam" id="3.40.50.300:FF:000804">
    <property type="entry name" value="E3 ubiquitin-protein ligase RNF213"/>
    <property type="match status" value="1"/>
</dbReference>
<dbReference type="InterPro" id="IPR001841">
    <property type="entry name" value="Znf_RING"/>
</dbReference>
<evidence type="ECO:0000256" key="3">
    <source>
        <dbReference type="ARBA" id="ARBA00004514"/>
    </source>
</evidence>
<dbReference type="GO" id="GO:0005811">
    <property type="term" value="C:lipid droplet"/>
    <property type="evidence" value="ECO:0007669"/>
    <property type="project" value="UniProtKB-SubCell"/>
</dbReference>
<dbReference type="Gene3D" id="3.40.50.300">
    <property type="entry name" value="P-loop containing nucleotide triphosphate hydrolases"/>
    <property type="match status" value="2"/>
</dbReference>
<keyword evidence="18" id="KW-0391">Immunity</keyword>
<comment type="subcellular location">
    <subcellularLocation>
        <location evidence="3">Cytoplasm</location>
        <location evidence="3">Cytosol</location>
    </subcellularLocation>
    <subcellularLocation>
        <location evidence="2">Lipid droplet</location>
    </subcellularLocation>
</comment>
<evidence type="ECO:0000256" key="6">
    <source>
        <dbReference type="ARBA" id="ARBA00012483"/>
    </source>
</evidence>
<dbReference type="PANTHER" id="PTHR22605">
    <property type="entry name" value="RZ-TYPE DOMAIN-CONTAINING PROTEIN"/>
    <property type="match status" value="1"/>
</dbReference>
<dbReference type="FunFam" id="3.40.50.300:FF:000491">
    <property type="entry name" value="E3 ubiquitin-protein ligase RNF213"/>
    <property type="match status" value="1"/>
</dbReference>
<keyword evidence="13 27" id="KW-0863">Zinc-finger</keyword>
<keyword evidence="9" id="KW-0551">Lipid droplet</keyword>
<evidence type="ECO:0000256" key="5">
    <source>
        <dbReference type="ARBA" id="ARBA00006914"/>
    </source>
</evidence>
<keyword evidence="12" id="KW-0547">Nucleotide-binding</keyword>
<keyword evidence="10" id="KW-0808">Transferase</keyword>
<evidence type="ECO:0000256" key="18">
    <source>
        <dbReference type="ARBA" id="ARBA00022859"/>
    </source>
</evidence>
<dbReference type="InterPro" id="IPR027417">
    <property type="entry name" value="P-loop_NTPase"/>
</dbReference>
<evidence type="ECO:0000256" key="4">
    <source>
        <dbReference type="ARBA" id="ARBA00004906"/>
    </source>
</evidence>
<evidence type="ECO:0000259" key="29">
    <source>
        <dbReference type="PROSITE" id="PS51981"/>
    </source>
</evidence>
<evidence type="ECO:0000313" key="30">
    <source>
        <dbReference type="Ensembl" id="ENSMODP00000002873.4"/>
    </source>
</evidence>
<evidence type="ECO:0000256" key="20">
    <source>
        <dbReference type="ARBA" id="ARBA00023268"/>
    </source>
</evidence>
<dbReference type="PROSITE" id="PS00518">
    <property type="entry name" value="ZF_RING_1"/>
    <property type="match status" value="1"/>
</dbReference>
<keyword evidence="31" id="KW-1185">Reference proteome</keyword>
<dbReference type="Ensembl" id="ENSMODT00000002930.4">
    <property type="protein sequence ID" value="ENSMODP00000002873.4"/>
    <property type="gene ID" value="ENSMODG00000002357.4"/>
</dbReference>
<dbReference type="Proteomes" id="UP000002280">
    <property type="component" value="Chromosome 2"/>
</dbReference>
<reference evidence="30 31" key="1">
    <citation type="journal article" date="2007" name="Nature">
        <title>Genome of the marsupial Monodelphis domestica reveals innovation in non-coding sequences.</title>
        <authorList>
            <person name="Mikkelsen T.S."/>
            <person name="Wakefield M.J."/>
            <person name="Aken B."/>
            <person name="Amemiya C.T."/>
            <person name="Chang J.L."/>
            <person name="Duke S."/>
            <person name="Garber M."/>
            <person name="Gentles A.J."/>
            <person name="Goodstadt L."/>
            <person name="Heger A."/>
            <person name="Jurka J."/>
            <person name="Kamal M."/>
            <person name="Mauceli E."/>
            <person name="Searle S.M."/>
            <person name="Sharpe T."/>
            <person name="Baker M.L."/>
            <person name="Batzer M.A."/>
            <person name="Benos P.V."/>
            <person name="Belov K."/>
            <person name="Clamp M."/>
            <person name="Cook A."/>
            <person name="Cuff J."/>
            <person name="Das R."/>
            <person name="Davidow L."/>
            <person name="Deakin J.E."/>
            <person name="Fazzari M.J."/>
            <person name="Glass J.L."/>
            <person name="Grabherr M."/>
            <person name="Greally J.M."/>
            <person name="Gu W."/>
            <person name="Hore T.A."/>
            <person name="Huttley G.A."/>
            <person name="Kleber M."/>
            <person name="Jirtle R.L."/>
            <person name="Koina E."/>
            <person name="Lee J.T."/>
            <person name="Mahony S."/>
            <person name="Marra M.A."/>
            <person name="Miller R.D."/>
            <person name="Nicholls R.D."/>
            <person name="Oda M."/>
            <person name="Papenfuss A.T."/>
            <person name="Parra Z.E."/>
            <person name="Pollock D.D."/>
            <person name="Ray D.A."/>
            <person name="Schein J.E."/>
            <person name="Speed T.P."/>
            <person name="Thompson K."/>
            <person name="VandeBerg J.L."/>
            <person name="Wade C.M."/>
            <person name="Walker J.A."/>
            <person name="Waters P.D."/>
            <person name="Webber C."/>
            <person name="Weidman J.R."/>
            <person name="Xie X."/>
            <person name="Zody M.C."/>
            <person name="Baldwin J."/>
            <person name="Abdouelleil A."/>
            <person name="Abdulkadir J."/>
            <person name="Abebe A."/>
            <person name="Abera B."/>
            <person name="Abreu J."/>
            <person name="Acer S.C."/>
            <person name="Aftuck L."/>
            <person name="Alexander A."/>
            <person name="An P."/>
            <person name="Anderson E."/>
            <person name="Anderson S."/>
            <person name="Arachi H."/>
            <person name="Azer M."/>
            <person name="Bachantsang P."/>
            <person name="Barry A."/>
            <person name="Bayul T."/>
            <person name="Berlin A."/>
            <person name="Bessette D."/>
            <person name="Bloom T."/>
            <person name="Bloom T."/>
            <person name="Boguslavskiy L."/>
            <person name="Bonnet C."/>
            <person name="Boukhgalter B."/>
            <person name="Bourzgui I."/>
            <person name="Brown A."/>
            <person name="Cahill P."/>
            <person name="Channer S."/>
            <person name="Cheshatsang Y."/>
            <person name="Chuda L."/>
            <person name="Citroen M."/>
            <person name="Collymore A."/>
            <person name="Cooke P."/>
            <person name="Costello M."/>
            <person name="D'Aco K."/>
            <person name="Daza R."/>
            <person name="De Haan G."/>
            <person name="DeGray S."/>
            <person name="DeMaso C."/>
            <person name="Dhargay N."/>
            <person name="Dooley K."/>
            <person name="Dooley E."/>
            <person name="Doricent M."/>
            <person name="Dorje P."/>
            <person name="Dorjee K."/>
            <person name="Dupes A."/>
            <person name="Elong R."/>
            <person name="Falk J."/>
            <person name="Farina A."/>
            <person name="Faro S."/>
            <person name="Ferguson D."/>
            <person name="Fisher S."/>
            <person name="Foley C.D."/>
            <person name="Franke A."/>
            <person name="Friedrich D."/>
            <person name="Gadbois L."/>
            <person name="Gearin G."/>
            <person name="Gearin C.R."/>
            <person name="Giannoukos G."/>
            <person name="Goode T."/>
            <person name="Graham J."/>
            <person name="Grandbois E."/>
            <person name="Grewal S."/>
            <person name="Gyaltsen K."/>
            <person name="Hafez N."/>
            <person name="Hagos B."/>
            <person name="Hall J."/>
            <person name="Henson C."/>
            <person name="Hollinger A."/>
            <person name="Honan T."/>
            <person name="Huard M.D."/>
            <person name="Hughes L."/>
            <person name="Hurhula B."/>
            <person name="Husby M.E."/>
            <person name="Kamat A."/>
            <person name="Kanga B."/>
            <person name="Kashin S."/>
            <person name="Khazanovich D."/>
            <person name="Kisner P."/>
            <person name="Lance K."/>
            <person name="Lara M."/>
            <person name="Lee W."/>
            <person name="Lennon N."/>
            <person name="Letendre F."/>
            <person name="LeVine R."/>
            <person name="Lipovsky A."/>
            <person name="Liu X."/>
            <person name="Liu J."/>
            <person name="Liu S."/>
            <person name="Lokyitsang T."/>
            <person name="Lokyitsang Y."/>
            <person name="Lubonja R."/>
            <person name="Lui A."/>
            <person name="MacDonald P."/>
            <person name="Magnisalis V."/>
            <person name="Maru K."/>
            <person name="Matthews C."/>
            <person name="McCusker W."/>
            <person name="McDonough S."/>
            <person name="Mehta T."/>
            <person name="Meldrim J."/>
            <person name="Meneus L."/>
            <person name="Mihai O."/>
            <person name="Mihalev A."/>
            <person name="Mihova T."/>
            <person name="Mittelman R."/>
            <person name="Mlenga V."/>
            <person name="Montmayeur A."/>
            <person name="Mulrain L."/>
            <person name="Navidi A."/>
            <person name="Naylor J."/>
            <person name="Negash T."/>
            <person name="Nguyen T."/>
            <person name="Nguyen N."/>
            <person name="Nicol R."/>
            <person name="Norbu C."/>
            <person name="Norbu N."/>
            <person name="Novod N."/>
            <person name="O'Neill B."/>
            <person name="Osman S."/>
            <person name="Markiewicz E."/>
            <person name="Oyono O.L."/>
            <person name="Patti C."/>
            <person name="Phunkhang P."/>
            <person name="Pierre F."/>
            <person name="Priest M."/>
            <person name="Raghuraman S."/>
            <person name="Rege F."/>
            <person name="Reyes R."/>
            <person name="Rise C."/>
            <person name="Rogov P."/>
            <person name="Ross K."/>
            <person name="Ryan E."/>
            <person name="Settipalli S."/>
            <person name="Shea T."/>
            <person name="Sherpa N."/>
            <person name="Shi L."/>
            <person name="Shih D."/>
            <person name="Sparrow T."/>
            <person name="Spaulding J."/>
            <person name="Stalker J."/>
            <person name="Stange-Thomann N."/>
            <person name="Stavropoulos S."/>
            <person name="Stone C."/>
            <person name="Strader C."/>
            <person name="Tesfaye S."/>
            <person name="Thomson T."/>
            <person name="Thoulutsang Y."/>
            <person name="Thoulutsang D."/>
            <person name="Topham K."/>
            <person name="Topping I."/>
            <person name="Tsamla T."/>
            <person name="Vassiliev H."/>
            <person name="Vo A."/>
            <person name="Wangchuk T."/>
            <person name="Wangdi T."/>
            <person name="Weiand M."/>
            <person name="Wilkinson J."/>
            <person name="Wilson A."/>
            <person name="Yadav S."/>
            <person name="Young G."/>
            <person name="Yu Q."/>
            <person name="Zembek L."/>
            <person name="Zhong D."/>
            <person name="Zimmer A."/>
            <person name="Zwirko Z."/>
            <person name="Jaffe D.B."/>
            <person name="Alvarez P."/>
            <person name="Brockman W."/>
            <person name="Butler J."/>
            <person name="Chin C."/>
            <person name="Gnerre S."/>
            <person name="MacCallum I."/>
            <person name="Graves J.A."/>
            <person name="Ponting C.P."/>
            <person name="Breen M."/>
            <person name="Samollow P.B."/>
            <person name="Lander E.S."/>
            <person name="Lindblad-Toh K."/>
        </authorList>
    </citation>
    <scope>NUCLEOTIDE SEQUENCE [LARGE SCALE GENOMIC DNA]</scope>
</reference>
<dbReference type="GO" id="GO:0002376">
    <property type="term" value="P:immune system process"/>
    <property type="evidence" value="ECO:0007669"/>
    <property type="project" value="UniProtKB-KW"/>
</dbReference>
<comment type="pathway">
    <text evidence="4">Protein modification; protein ubiquitination.</text>
</comment>
<name>F7GDM4_MONDO</name>
<dbReference type="GO" id="GO:0005730">
    <property type="term" value="C:nucleolus"/>
    <property type="evidence" value="ECO:0000318"/>
    <property type="project" value="GO_Central"/>
</dbReference>
<dbReference type="SUPFAM" id="SSF52540">
    <property type="entry name" value="P-loop containing nucleoside triphosphate hydrolases"/>
    <property type="match status" value="2"/>
</dbReference>
<dbReference type="eggNOG" id="ENOG502QQ65">
    <property type="taxonomic scope" value="Eukaryota"/>
</dbReference>
<keyword evidence="14" id="KW-0833">Ubl conjugation pathway</keyword>
<dbReference type="InterPro" id="IPR031248">
    <property type="entry name" value="RNF213"/>
</dbReference>
<evidence type="ECO:0000256" key="21">
    <source>
        <dbReference type="ARBA" id="ARBA00048778"/>
    </source>
</evidence>
<evidence type="ECO:0000256" key="25">
    <source>
        <dbReference type="ARBA" id="ARBA00079490"/>
    </source>
</evidence>
<dbReference type="PANTHER" id="PTHR22605:SF16">
    <property type="entry name" value="E3 UBIQUITIN-PROTEIN LIGASE RNF213"/>
    <property type="match status" value="1"/>
</dbReference>
<evidence type="ECO:0000256" key="10">
    <source>
        <dbReference type="ARBA" id="ARBA00022679"/>
    </source>
</evidence>
<evidence type="ECO:0000256" key="11">
    <source>
        <dbReference type="ARBA" id="ARBA00022723"/>
    </source>
</evidence>
<comment type="catalytic activity">
    <reaction evidence="1">
        <text>S-ubiquitinyl-[E2 ubiquitin-conjugating enzyme]-L-cysteine + [acceptor protein]-L-lysine = [E2 ubiquitin-conjugating enzyme]-L-cysteine + N(6)-ubiquitinyl-[acceptor protein]-L-lysine.</text>
        <dbReference type="EC" id="2.3.2.27"/>
    </reaction>
</comment>
<gene>
    <name evidence="30" type="primary">RNF213</name>
</gene>
<evidence type="ECO:0000256" key="13">
    <source>
        <dbReference type="ARBA" id="ARBA00022771"/>
    </source>
</evidence>
<dbReference type="InterPro" id="IPR003593">
    <property type="entry name" value="AAA+_ATPase"/>
</dbReference>
<dbReference type="GeneTree" id="ENSGT00630000089884"/>
<dbReference type="SMART" id="SM00184">
    <property type="entry name" value="RING"/>
    <property type="match status" value="1"/>
</dbReference>
<dbReference type="GO" id="GO:0005829">
    <property type="term" value="C:cytosol"/>
    <property type="evidence" value="ECO:0000318"/>
    <property type="project" value="GO_Central"/>
</dbReference>
<dbReference type="SUPFAM" id="SSF57850">
    <property type="entry name" value="RING/U-box"/>
    <property type="match status" value="1"/>
</dbReference>
<evidence type="ECO:0000256" key="19">
    <source>
        <dbReference type="ARBA" id="ARBA00023098"/>
    </source>
</evidence>
<dbReference type="GO" id="GO:0002040">
    <property type="term" value="P:sprouting angiogenesis"/>
    <property type="evidence" value="ECO:0000318"/>
    <property type="project" value="GO_Central"/>
</dbReference>
<evidence type="ECO:0000256" key="15">
    <source>
        <dbReference type="ARBA" id="ARBA00022801"/>
    </source>
</evidence>
<evidence type="ECO:0000256" key="27">
    <source>
        <dbReference type="PROSITE-ProRule" id="PRU00175"/>
    </source>
</evidence>
<proteinExistence type="inferred from homology"/>
<dbReference type="SMART" id="SM00382">
    <property type="entry name" value="AAA"/>
    <property type="match status" value="2"/>
</dbReference>
<dbReference type="InterPro" id="IPR046439">
    <property type="entry name" value="ZF_RZ_dom"/>
</dbReference>
<evidence type="ECO:0000256" key="8">
    <source>
        <dbReference type="ARBA" id="ARBA00022657"/>
    </source>
</evidence>
<dbReference type="Pfam" id="PF00097">
    <property type="entry name" value="zf-C3HC4"/>
    <property type="match status" value="1"/>
</dbReference>
<dbReference type="Bgee" id="ENSMODG00000002357">
    <property type="expression patterns" value="Expressed in blood and 19 other cell types or tissues"/>
</dbReference>
<evidence type="ECO:0000256" key="9">
    <source>
        <dbReference type="ARBA" id="ARBA00022677"/>
    </source>
</evidence>
<feature type="domain" description="RZ-type" evidence="29">
    <location>
        <begin position="4258"/>
        <end position="4330"/>
    </location>
</feature>
<dbReference type="PROSITE" id="PS51981">
    <property type="entry name" value="ZF_RZ"/>
    <property type="match status" value="1"/>
</dbReference>
<sequence length="4983" mass="573062">MKCPSCHYISKDEAPKFCSDCGRNLVPAVNLQSKEKRYLVWGGLEYCKDSKKKNRKKKKKKDQRLLSEELDSLSLSHPVPDSLTSVTNLGLMDKKIKPRESQVQEDGLMKPLVDYSDIQTGNNQISFPSVIESSNNNNVGLESEEGVTKEKEISDLEAPVEKMEIDVHPEINQSVRILEEVNKMENCSPVDLVKIQGPTSIAGKDIEQLKIDLILKFVLCLCLCTYSRTLNLGEGIRVYFHAILSVDFSFDPQCHKVSIRGGEDFGKNSWDHDASNSSFLCYRNLSEHGFLIEGSMMITKDKMQKSIPYKYFIVHDSTEEYEFIYKVPFKPGQHVNRCLFIKDSGLSSGEWHQYDDIICKKPPKNLIMKLKNFFTDETAKVVKGKYIAAKIMLENIFSIFSTWNTINLNSFFSQFSQFYFVVTKPMVYEDQSKQWTSLGYGEKEMKNVLWKKMKCFILSSLSKKDDGGTFQPLKMGLIILILIETYKFPASEDDLISLCKLLCLDSISWTDLCEDLKNHLINMCQKCIEKEIFYWVWILPILHYFVEFVDQKKDTRIQPQNTWAGLERLCISQFQKMVSKEILQYMKEKKHLLTVDQKLFRSWFCLIPLSSVVDFLDNSLEYLTNCPASILDCLQGTYYHLQETDISFTNHENLFKKLLNLLNANQDKLQVDMLESYFPVCLKLHESVCKKTKMLRFYGLPVLSAEIISTMIRITLLGVSEVFLCLIIHVQYSFLSFYIFQKRGDFVKIDFTIEHLSKEWKKSLLSELEGRIKQEKPVHQIIVYCSCYDSLKNVDICVAKTFETCAIEAVSPVCQSQTSIFDQLNSHNLRKFGTLVSAIITKSWPEKNGKKVDDLAEVLQHLLTWTDIKHLFNLYGSDQKILEEITEDARKLMAIADSVFIRITCDLLSGKLLYSHMNLIEKHKKQLLHLWKLKNNNLSPQEKEFDLEKVLSWRTCELQSLKRERKFVESLLKLCRKVKEFVKVDFGDIEKKHLEDISGKRIDEVVTVGELHFSPVCEHKTYYNLNPWLLEMAKKVDSLKDSYIFQVCWEEEAQSLGEHDDDSSVLILNLKNVYDVLYSPCHRRFLRLYKDLKSGELTFAEVHSVFKNFVNKYDDLTRDLKIMCRLDANDKQDWISKRVEQIKEYHHLHLAVDSAKVICKVKDDLGLTGNFSVLQIFLSFTDEFNVAHEKLDRISSQLIQAKQLLQDIDETRRQCLEEISLRKEFIGWVKMALEDINELKVFVDLASISAGENDMDVDRVACFHDAVQGYASILYKLKVGAGFNEFMEHLEELWKALENDQHLPKKLRDSARHLEWLKTVKDSHGSVELSSLSLATAINSKGIYVIRPPKDSQKVSLDTVLHLSLLEKHEDREEQRQYSLEELKELLNKLMLMSGKKDQNNVEVDKFSEVFCNIQRLAQAFINLYSAGNVLFRSWTAMVYCSSKNPICIEMNFHLKAVGKLTGKGEVTEVLAALCKQMELFLGNWKKFMIEKRSKYFYLNYYTAEQLVYLCIELKKQKPSEAALAMLSFIKKNCTRYDVLKIFSTYFEGPSKHHMNQFSLCELQLVLFSESELMGKVKVVWEFYMNYMSAFLPDCLDVDSLGICLACLSETGDTPTERHLPQGLQAGQPNLIICPNSDVLSVALAVYMENPCQPLPTYDEVLLCTPLTTYEEVSLFLHRCLTLGYQGNKVYSLLYADELSYEVSCHVEELFQNLCVQRHREHYRLVIICNSDREHCYIPSVFSQYKVLMTPQQSLGDIQAYLQSHYQVSYHTHSAASVFKDRVCVKVVTSKRAGVGKSLYVKRLHSKLKYENSGEEVPLKTIRLIESQVNESKVLASLLPFLNVKYHKNPMLIHLDITSSVQTGIWEFLFKLLILQYLMDTNGKMWLRHKCHLYVIEILEFTPTLLKRKVPYIQFSFLEIFPKVTCRPPKEVMCMPLISSINEMEPRMDREEFCSESFQRPFQYLKRFHQGQNLDMFQYKPGSIEGTPEECLQQLLIHCGIMDPSWSELQNFSRFLNYQLRDCEASLFCNPAFIGDTLTGFKNFVVTFMILMARDFATPSLNISDQSSERQAFNMDGVNEEDIAPFCLRKKWESEPHPYIFFNDDHTSMTFIGFHLQPNQNGGIDAISHLDGKVIKRNVMTQELYKGLLLQRVPFNINFDQLARSKKLEILCMVLGIQWPMDPDETYELTTDNILKILAIEMRFRCGIPVLIMGETGCGKTRLIKFLTDLRRGGVDAENMKLVKVHGGTSAATIYSKIREAEAIALFNRSQHQFDTVLFFDEANTTEAVSCIKEVLCDNTVDGDPLIEDSGLHIIAACNPYRKHTQEMIKRLETAGLGYRVKADETVEKLGSIPLRQLVYRVHALPPSMIPLVWDFGQLNNATERLYIQQIAQRLVHSMGITQKDIHVITEILSASQSYMRKRDNECSFVSLRDVERCVEVFKWFYGHSRLLLGKLNVFLQKSNANRSNFERDPVLWSLVLAIGVCYHASLEEKEAYWEVICQLLRGPYSDIKTVLDEISQIQDLFLSGVPLRNTIAKNLALKENIFMMVICIELRIPLFLVGKPGSSKSLAKTIVADAMQGQAAYNELFRELKQVHLVSFQCSPHSTPQGIIGTFKQCARFQQGKNLQEYVSVVVLDEVGLAEDSPKMPLKALHPLLEDGCIDDDLLPHKKVGFIGISNWALDPAKMNRGIFVSRGSPNKKELIESAKGICCSDTLIHDKIKDYFASFAEAYEVVCETQDKEFFGLRDYYSLIKMVFAVAKASNKEPTPQEIAQAILRNFSGKDNIDALDTFTATLPEARFSEEVSTMDLIWQNIYGDSQTNQQADVECRYLLVLTKNYVALQILQQAFFNENQQPEIIFGSSFPKDQEYTQICRNINRVKICMETGKMVVLLNLQNLYESLYDALNQYYVYLGGQKYVDLGLGTHRVKCRVHPDFRLIVIEEKEVVYKQFPIPLINRLEKHYLDINTVLEKWQKNIVKELQTWVTNFISVNADQAFAKHKYSPSEVFIGYHSDTCASIVLQVTKSLRQQELTDEVYERVSDETKYVLLNCATPDAVVRLSSSKLGSFAAKTLAQKYYCGQQHDSFLDFLQDHLQRMDSGCGTIFTEITTFSRLLTSHDCEMLETELHGLVQKPKILWLQQFDTEYSFLKEIRNSLNITAGSKILIIQTDFEDDPKSSQLIASAKYSAVNEINNLLLEKGHIFVYFITKLSRMESGSSYVGFHGGLWHSVHIDDLRRPTIMVSDVTILQSVSISQLFKPEGLCEGKSFAKDIEMETDIISSGEMEVENEKSEMEKGKVSSGSLVVLDTTSLLRSCVQSAMGMLKDQDNAFKRATRRVKILLSLLNEDDDMKASFLQVFKGRLFSLLKKQEENYFYNVKQWVVREASNQNALQEAGTFRHTLWKRVQNAVIPLLAAVVSFIDRDCNLELLVCPNSPPWVKALWMFIFRDLKFLNIPLMFNNTGLKAEMAPIMVQNYMKLSENVSNDVPFSWRIKDYLDELWMEAQYITNTEELSEKFVDIFQKTHLGKFLASFNKEQHQMLLQAYLKDFLLLTMSVSTCDELQFLQVALWSCIGQLKAESEDAEEGLSLPWVHLAYQYFRNRIQNFARILSIHPSVLETLQKAKNNFGLAGSEMVLDVYAALACAEMLKKDVLKPNPQVWLQMVKNLHMPFEFLCTESYMQSCGAMCRTVTQWNQIFSMALFVEHVLLETKARLPDLEDLVIEYVSLLGKCLQDNSDIKTHRPFVAVMAVLCKCKDRNYKTDYFLDSRYGLQPCPVCLGDPKEPVCLPCDHVYCQKCIKTWLIPGQMRCPLCVTDLPDEFSIVVSQDHSDAIAKHIQFRQMCNSFFIDLVSTMCFKENTPPDKEVIEELLSLLFVHKKLLRNELLSHSEYTKSLSPFDDVIDKTPVIRSVVLKLLLKYSFHDVKEYIQDYLSQLEQKPFLDEDKTELYTLFINCLEDSMYEKVSACSEKDGLCYLKEEGHFLGNYCPLLQNVREPVNESSVEYLQDMARIRLCLDRASDFLFELHEAVEVAEDKQRYLQQVKRFCLQAGNDWYRVYLVRKLVNQHGMEFVQSLCKQDHQSQWVFPQEIINQMQDQSGQMDRYLVCGDNYKAIRDTVGKTVLKCDPKGVMTALKKCKISDTQQAVYLLLAIFQEFTVSYRSSNVNIHPKPEQCEALNMLIKEAKVLSSPALKEMAKSLVTNVCPSLTVHSHDSRHKSTVTELAVHTTAILLCGQNPVLEPLKNLAFNPANMQNSFLPTMPEDLLAQAKNWQGLEEVQWYLCPNGHPCSVGECGAPMERSRCVDCGARIGGENHRPEQGFNVIRNNVDRTQSGHVLGNPHDRGVMVVSDREISPVIFSLLRLLTHLAMLLGTAQNAQALMKIIKPPVRDPESFLQQHIQKDLEQLMKSLGRSADETASVVHLILCCLIKEPHQQPSHWPVGFDATLSSKERRNNWEKVVAAMIICEMKCLDKTLIEANIRISQDERISSNPVAKIMYGDPATFLSHLPKKSVVHCSKIWSYRKKITVEYLWHVVEQNDGKDFVPILYRFLQKERELRLVKFLPEILSLQRDLVKRFQNVSDVEYNTIRGFLISHYHSEGLKLSLQKQIEVFLSTWNKLRRSLYTSGEIKLPKEYCDADLSLENEFEILLPRRRGLGLCSTALVSYLIALHNDLVYTVRKYTNESSSYSVNSSEVTDLHVISYEVERDLTPLILSNCQYSVEKGRETLQQFDLEKIQRQVTSRFLQGKPLLTLQGLPTLVYRHDRNYEHIFMDIKNKMTQKSLPNSAISAISGQLQSYSDACEALSVTEITLGFLSTAGGDPEMHLNVYIQDILQMHSQMDLVLKALSRCQLKHTIALWQFLSAHKSEQLLRLRKDPFGEISAAYKEDLSAENAKLLNTFLNQSGLDTFLLELHEMIFLKLKHTETEGENFNPKWSLKETLVSYMETKESEIPPEVEYQFPEEILLSHCIAVWKAAAGLKQDRRLT</sequence>
<dbReference type="STRING" id="13616.ENSMODP00000002873"/>
<evidence type="ECO:0000256" key="26">
    <source>
        <dbReference type="ARBA" id="ARBA00080635"/>
    </source>
</evidence>
<evidence type="ECO:0000256" key="12">
    <source>
        <dbReference type="ARBA" id="ARBA00022741"/>
    </source>
</evidence>
<evidence type="ECO:0000256" key="17">
    <source>
        <dbReference type="ARBA" id="ARBA00022840"/>
    </source>
</evidence>
<evidence type="ECO:0000256" key="24">
    <source>
        <dbReference type="ARBA" id="ARBA00079225"/>
    </source>
</evidence>
<keyword evidence="8" id="KW-0037">Angiogenesis</keyword>
<dbReference type="InterPro" id="IPR017907">
    <property type="entry name" value="Znf_RING_CS"/>
</dbReference>
<dbReference type="Pfam" id="PF20173">
    <property type="entry name" value="ZnF_RZ-type"/>
    <property type="match status" value="1"/>
</dbReference>
<dbReference type="FunFam" id="3.30.40.10:FF:000488">
    <property type="entry name" value="E3 ubiquitin-protein ligase RNF213"/>
    <property type="match status" value="1"/>
</dbReference>
<dbReference type="GO" id="GO:0016887">
    <property type="term" value="F:ATP hydrolysis activity"/>
    <property type="evidence" value="ECO:0007669"/>
    <property type="project" value="InterPro"/>
</dbReference>
<keyword evidence="15" id="KW-0378">Hydrolase</keyword>
<evidence type="ECO:0000256" key="1">
    <source>
        <dbReference type="ARBA" id="ARBA00000900"/>
    </source>
</evidence>
<feature type="domain" description="RING-type" evidence="28">
    <location>
        <begin position="3774"/>
        <end position="3812"/>
    </location>
</feature>
<evidence type="ECO:0000256" key="7">
    <source>
        <dbReference type="ARBA" id="ARBA00022490"/>
    </source>
</evidence>
<dbReference type="GO" id="GO:0004842">
    <property type="term" value="F:ubiquitin-protein transferase activity"/>
    <property type="evidence" value="ECO:0000318"/>
    <property type="project" value="GO_Central"/>
</dbReference>
<dbReference type="GO" id="GO:0061630">
    <property type="term" value="F:ubiquitin protein ligase activity"/>
    <property type="evidence" value="ECO:0007669"/>
    <property type="project" value="UniProtKB-EC"/>
</dbReference>
<dbReference type="EC" id="2.3.2.27" evidence="6"/>
<reference evidence="30" key="2">
    <citation type="submission" date="2025-08" db="UniProtKB">
        <authorList>
            <consortium name="Ensembl"/>
        </authorList>
    </citation>
    <scope>IDENTIFICATION</scope>
</reference>
<evidence type="ECO:0000256" key="16">
    <source>
        <dbReference type="ARBA" id="ARBA00022833"/>
    </source>
</evidence>
<dbReference type="GO" id="GO:0120323">
    <property type="term" value="P:lipid ubiquitination"/>
    <property type="evidence" value="ECO:0007669"/>
    <property type="project" value="UniProtKB-ARBA"/>
</dbReference>
<dbReference type="InterPro" id="IPR013083">
    <property type="entry name" value="Znf_RING/FYVE/PHD"/>
</dbReference>
<dbReference type="InterPro" id="IPR018957">
    <property type="entry name" value="Znf_C3HC4_RING-type"/>
</dbReference>
<evidence type="ECO:0000259" key="28">
    <source>
        <dbReference type="PROSITE" id="PS50089"/>
    </source>
</evidence>
<dbReference type="InParanoid" id="F7GDM4"/>
<dbReference type="Gene3D" id="3.30.40.10">
    <property type="entry name" value="Zinc/RING finger domain, C3HC4 (zinc finger)"/>
    <property type="match status" value="1"/>
</dbReference>
<dbReference type="FunCoup" id="F7GDM4">
    <property type="interactions" value="649"/>
</dbReference>
<dbReference type="GO" id="GO:0008270">
    <property type="term" value="F:zinc ion binding"/>
    <property type="evidence" value="ECO:0007669"/>
    <property type="project" value="UniProtKB-KW"/>
</dbReference>
<dbReference type="CDD" id="cd16561">
    <property type="entry name" value="RING-HC_RNF213"/>
    <property type="match status" value="1"/>
</dbReference>
<dbReference type="HOGENOM" id="CLU_000066_0_0_1"/>
<keyword evidence="19" id="KW-0443">Lipid metabolism</keyword>
<protein>
    <recommendedName>
        <fullName evidence="23">E3 ubiquitin-protein ligase RNF213</fullName>
        <ecNumber evidence="6">2.3.2.27</ecNumber>
    </recommendedName>
    <alternativeName>
        <fullName evidence="25">E3 ubiquitin-lipopolysaccharide ligase RNF213</fullName>
    </alternativeName>
    <alternativeName>
        <fullName evidence="24">Mysterin</fullName>
    </alternativeName>
    <alternativeName>
        <fullName evidence="26">RING finger protein 213</fullName>
    </alternativeName>
</protein>
<dbReference type="OMA" id="YMKDMKN"/>